<feature type="transmembrane region" description="Helical" evidence="1">
    <location>
        <begin position="129"/>
        <end position="152"/>
    </location>
</feature>
<evidence type="ECO:0000313" key="2">
    <source>
        <dbReference type="EMBL" id="OLV16633.1"/>
    </source>
</evidence>
<dbReference type="AlphaFoldDB" id="A0A1U7NUN2"/>
<dbReference type="RefSeq" id="WP_075835095.1">
    <property type="nucleotide sequence ID" value="NZ_MSTI01000135.1"/>
</dbReference>
<accession>A0A1U7NUN2</accession>
<evidence type="ECO:0000313" key="3">
    <source>
        <dbReference type="Proteomes" id="UP000186607"/>
    </source>
</evidence>
<gene>
    <name evidence="2" type="ORF">BOO71_0011215</name>
</gene>
<feature type="transmembrane region" description="Helical" evidence="1">
    <location>
        <begin position="26"/>
        <end position="51"/>
    </location>
</feature>
<keyword evidence="1" id="KW-1133">Transmembrane helix</keyword>
<feature type="transmembrane region" description="Helical" evidence="1">
    <location>
        <begin position="97"/>
        <end position="117"/>
    </location>
</feature>
<keyword evidence="1" id="KW-0472">Membrane</keyword>
<comment type="caution">
    <text evidence="2">The sequence shown here is derived from an EMBL/GenBank/DDBJ whole genome shotgun (WGS) entry which is preliminary data.</text>
</comment>
<evidence type="ECO:0008006" key="4">
    <source>
        <dbReference type="Google" id="ProtNLM"/>
    </source>
</evidence>
<feature type="transmembrane region" description="Helical" evidence="1">
    <location>
        <begin position="180"/>
        <end position="201"/>
    </location>
</feature>
<evidence type="ECO:0000256" key="1">
    <source>
        <dbReference type="SAM" id="Phobius"/>
    </source>
</evidence>
<protein>
    <recommendedName>
        <fullName evidence="4">MFS transporter</fullName>
    </recommendedName>
</protein>
<dbReference type="NCBIfam" id="NF041646">
    <property type="entry name" value="VC0807_fam"/>
    <property type="match status" value="1"/>
</dbReference>
<dbReference type="InterPro" id="IPR016870">
    <property type="entry name" value="UCP028137"/>
</dbReference>
<reference evidence="2 3" key="1">
    <citation type="submission" date="2017-01" db="EMBL/GenBank/DDBJ databases">
        <title>Genome Analysis of Deinococcus marmoris KOPRI26562.</title>
        <authorList>
            <person name="Kim J.H."/>
            <person name="Oh H.-M."/>
        </authorList>
    </citation>
    <scope>NUCLEOTIDE SEQUENCE [LARGE SCALE GENOMIC DNA]</scope>
    <source>
        <strain evidence="2 3">KOPRI26562</strain>
    </source>
</reference>
<sequence length="283" mass="29787">MSDPASEPNSAAIPPKKARARVPKTVWDLVFTFGIPILILSPNILGSGISVADFVGGEKAGGVPGLGSANVRAYLLAALIPVVYVLWDILKNKNLSPVALIGGAGAIFGGALAFWYVDGFWYAIKDSARSYLTGILFLISAATSVPLFRVFLDAASIGEKPEDRAATQQAMRDPGVHRGLVLGTIVFAVVDLIGGVVNSIVNYDRVVAKFGSEEFNGQVAAVNAIMRIPGLVISLVGVFAAIWFVQRAVKVRFGPEASLLEPAKLAAAMRERGEVRGEQAGPA</sequence>
<name>A0A1U7NUN2_9DEIO</name>
<dbReference type="Proteomes" id="UP000186607">
    <property type="component" value="Unassembled WGS sequence"/>
</dbReference>
<dbReference type="OrthoDB" id="69998at2"/>
<organism evidence="2 3">
    <name type="scientific">Deinococcus marmoris</name>
    <dbReference type="NCBI Taxonomy" id="249408"/>
    <lineage>
        <taxon>Bacteria</taxon>
        <taxon>Thermotogati</taxon>
        <taxon>Deinococcota</taxon>
        <taxon>Deinococci</taxon>
        <taxon>Deinococcales</taxon>
        <taxon>Deinococcaceae</taxon>
        <taxon>Deinococcus</taxon>
    </lineage>
</organism>
<keyword evidence="1" id="KW-0812">Transmembrane</keyword>
<feature type="transmembrane region" description="Helical" evidence="1">
    <location>
        <begin position="71"/>
        <end position="90"/>
    </location>
</feature>
<dbReference type="STRING" id="249408.BOO71_0011215"/>
<dbReference type="PIRSF" id="PIRSF028137">
    <property type="entry name" value="UCP028137"/>
    <property type="match status" value="1"/>
</dbReference>
<dbReference type="eggNOG" id="ENOG5030UHJ">
    <property type="taxonomic scope" value="Bacteria"/>
</dbReference>
<dbReference type="EMBL" id="MSTI01000135">
    <property type="protein sequence ID" value="OLV16633.1"/>
    <property type="molecule type" value="Genomic_DNA"/>
</dbReference>
<proteinExistence type="predicted"/>
<keyword evidence="3" id="KW-1185">Reference proteome</keyword>
<feature type="transmembrane region" description="Helical" evidence="1">
    <location>
        <begin position="221"/>
        <end position="245"/>
    </location>
</feature>